<sequence length="257" mass="27355">MTLAAEQLVLWVGAVLWPFARIGAMLVAMPIFGADTVNARVRMGLALLLAIFVAMQGPVLPDIDPLSLEGVLVTLHQVAIGVFMGFILQMVFSAVTQAGEVIALGMGLGFASIMDPAQGVQVPVVSTIFVIFSTLLFLAMNGHLIALELMLTSFETMPIAPTGLNAEAFYALVAFGSTMFVGAVLVALPAVASLLLVNISMGVITRASPQLNIFAVGFPMMILIGFVLMMLILPGLPERFGELMFEAFNLMQTRMGF</sequence>
<organism evidence="11 12">
    <name type="scientific">Thioalkalivibrio versutus</name>
    <dbReference type="NCBI Taxonomy" id="106634"/>
    <lineage>
        <taxon>Bacteria</taxon>
        <taxon>Pseudomonadati</taxon>
        <taxon>Pseudomonadota</taxon>
        <taxon>Gammaproteobacteria</taxon>
        <taxon>Chromatiales</taxon>
        <taxon>Ectothiorhodospiraceae</taxon>
        <taxon>Thioalkalivibrio</taxon>
    </lineage>
</organism>
<comment type="subcellular location">
    <subcellularLocation>
        <location evidence="10">Cell membrane</location>
        <topology evidence="10">Multi-pass membrane protein</topology>
    </subcellularLocation>
    <subcellularLocation>
        <location evidence="10">Bacterial flagellum basal body</location>
    </subcellularLocation>
</comment>
<feature type="transmembrane region" description="Helical" evidence="10">
    <location>
        <begin position="44"/>
        <end position="60"/>
    </location>
</feature>
<evidence type="ECO:0000256" key="3">
    <source>
        <dbReference type="ARBA" id="ARBA00021717"/>
    </source>
</evidence>
<comment type="similarity">
    <text evidence="2 10">Belongs to the FliR/MopE/SpaR family.</text>
</comment>
<dbReference type="NCBIfam" id="TIGR01400">
    <property type="entry name" value="fliR"/>
    <property type="match status" value="1"/>
</dbReference>
<keyword evidence="6 10" id="KW-1133">Transmembrane helix</keyword>
<keyword evidence="5 10" id="KW-0812">Transmembrane</keyword>
<feature type="transmembrane region" description="Helical" evidence="10">
    <location>
        <begin position="80"/>
        <end position="110"/>
    </location>
</feature>
<dbReference type="Proteomes" id="UP000064201">
    <property type="component" value="Chromosome"/>
</dbReference>
<evidence type="ECO:0000256" key="5">
    <source>
        <dbReference type="ARBA" id="ARBA00022692"/>
    </source>
</evidence>
<dbReference type="InterPro" id="IPR006303">
    <property type="entry name" value="FliR"/>
</dbReference>
<feature type="transmembrane region" description="Helical" evidence="10">
    <location>
        <begin position="12"/>
        <end position="32"/>
    </location>
</feature>
<dbReference type="RefSeq" id="WP_047251121.1">
    <property type="nucleotide sequence ID" value="NZ_CP011367.1"/>
</dbReference>
<keyword evidence="4 10" id="KW-1003">Cell membrane</keyword>
<evidence type="ECO:0000256" key="4">
    <source>
        <dbReference type="ARBA" id="ARBA00022475"/>
    </source>
</evidence>
<proteinExistence type="inferred from homology"/>
<keyword evidence="11" id="KW-0969">Cilium</keyword>
<protein>
    <recommendedName>
        <fullName evidence="3 9">Flagellar biosynthetic protein FliR</fullName>
    </recommendedName>
</protein>
<feature type="transmembrane region" description="Helical" evidence="10">
    <location>
        <begin position="211"/>
        <end position="233"/>
    </location>
</feature>
<dbReference type="STRING" id="106634.TVD_06310"/>
<dbReference type="InterPro" id="IPR002010">
    <property type="entry name" value="T3SS_IM_R"/>
</dbReference>
<dbReference type="AlphaFoldDB" id="A0A0G3G3L1"/>
<keyword evidence="11" id="KW-0282">Flagellum</keyword>
<comment type="function">
    <text evidence="1 10">Role in flagellar biosynthesis.</text>
</comment>
<keyword evidence="8 10" id="KW-0975">Bacterial flagellum</keyword>
<dbReference type="GO" id="GO:0009425">
    <property type="term" value="C:bacterial-type flagellum basal body"/>
    <property type="evidence" value="ECO:0007669"/>
    <property type="project" value="UniProtKB-SubCell"/>
</dbReference>
<dbReference type="OrthoDB" id="9797790at2"/>
<dbReference type="PANTHER" id="PTHR30065:SF8">
    <property type="entry name" value="FLAGELLAR BIOSYNTHETIC PROTEIN FLIR"/>
    <property type="match status" value="1"/>
</dbReference>
<keyword evidence="12" id="KW-1185">Reference proteome</keyword>
<gene>
    <name evidence="11" type="ORF">TVD_06310</name>
</gene>
<dbReference type="PATRIC" id="fig|106634.4.peg.1290"/>
<dbReference type="Pfam" id="PF01311">
    <property type="entry name" value="Bac_export_1"/>
    <property type="match status" value="1"/>
</dbReference>
<evidence type="ECO:0000256" key="7">
    <source>
        <dbReference type="ARBA" id="ARBA00023136"/>
    </source>
</evidence>
<accession>A0A0G3G3L1</accession>
<evidence type="ECO:0000256" key="8">
    <source>
        <dbReference type="ARBA" id="ARBA00023143"/>
    </source>
</evidence>
<keyword evidence="7 10" id="KW-0472">Membrane</keyword>
<dbReference type="EMBL" id="CP011367">
    <property type="protein sequence ID" value="AKJ94994.1"/>
    <property type="molecule type" value="Genomic_DNA"/>
</dbReference>
<evidence type="ECO:0000256" key="6">
    <source>
        <dbReference type="ARBA" id="ARBA00022989"/>
    </source>
</evidence>
<reference evidence="11 12" key="1">
    <citation type="submission" date="2015-04" db="EMBL/GenBank/DDBJ databases">
        <title>Complete Sequence for the Genome of the Thioalkalivibrio versutus D301.</title>
        <authorList>
            <person name="Mu T."/>
            <person name="Zhou J."/>
            <person name="Xu X."/>
        </authorList>
    </citation>
    <scope>NUCLEOTIDE SEQUENCE [LARGE SCALE GENOMIC DNA]</scope>
    <source>
        <strain evidence="11 12">D301</strain>
    </source>
</reference>
<feature type="transmembrane region" description="Helical" evidence="10">
    <location>
        <begin position="169"/>
        <end position="199"/>
    </location>
</feature>
<evidence type="ECO:0000256" key="9">
    <source>
        <dbReference type="NCBIfam" id="TIGR01400"/>
    </source>
</evidence>
<evidence type="ECO:0000256" key="1">
    <source>
        <dbReference type="ARBA" id="ARBA00002578"/>
    </source>
</evidence>
<evidence type="ECO:0000313" key="12">
    <source>
        <dbReference type="Proteomes" id="UP000064201"/>
    </source>
</evidence>
<dbReference type="GO" id="GO:0005886">
    <property type="term" value="C:plasma membrane"/>
    <property type="evidence" value="ECO:0007669"/>
    <property type="project" value="UniProtKB-SubCell"/>
</dbReference>
<dbReference type="PANTHER" id="PTHR30065">
    <property type="entry name" value="FLAGELLAR BIOSYNTHETIC PROTEIN FLIR"/>
    <property type="match status" value="1"/>
</dbReference>
<dbReference type="KEGG" id="tvr:TVD_06310"/>
<dbReference type="PRINTS" id="PR00953">
    <property type="entry name" value="TYPE3IMRPROT"/>
</dbReference>
<keyword evidence="11" id="KW-0966">Cell projection</keyword>
<dbReference type="GO" id="GO:0006605">
    <property type="term" value="P:protein targeting"/>
    <property type="evidence" value="ECO:0007669"/>
    <property type="project" value="UniProtKB-UniRule"/>
</dbReference>
<feature type="transmembrane region" description="Helical" evidence="10">
    <location>
        <begin position="122"/>
        <end position="149"/>
    </location>
</feature>
<name>A0A0G3G3L1_9GAMM</name>
<evidence type="ECO:0000256" key="2">
    <source>
        <dbReference type="ARBA" id="ARBA00009772"/>
    </source>
</evidence>
<evidence type="ECO:0000256" key="10">
    <source>
        <dbReference type="RuleBase" id="RU362071"/>
    </source>
</evidence>
<evidence type="ECO:0000313" key="11">
    <source>
        <dbReference type="EMBL" id="AKJ94994.1"/>
    </source>
</evidence>
<dbReference type="GO" id="GO:0044780">
    <property type="term" value="P:bacterial-type flagellum assembly"/>
    <property type="evidence" value="ECO:0007669"/>
    <property type="project" value="UniProtKB-UniRule"/>
</dbReference>